<protein>
    <submittedName>
        <fullName evidence="3">WD repeat domain phosphoinositide-interacting protein 2</fullName>
    </submittedName>
</protein>
<dbReference type="OrthoDB" id="1667587at2759"/>
<evidence type="ECO:0000313" key="4">
    <source>
        <dbReference type="Proteomes" id="UP000595437"/>
    </source>
</evidence>
<accession>A0A7T8GUC7</accession>
<keyword evidence="2" id="KW-0677">Repeat</keyword>
<name>A0A7T8GUC7_CALRO</name>
<keyword evidence="4" id="KW-1185">Reference proteome</keyword>
<reference evidence="4" key="1">
    <citation type="submission" date="2021-01" db="EMBL/GenBank/DDBJ databases">
        <title>Caligus Genome Assembly.</title>
        <authorList>
            <person name="Gallardo-Escarate C."/>
        </authorList>
    </citation>
    <scope>NUCLEOTIDE SEQUENCE [LARGE SCALE GENOMIC DNA]</scope>
</reference>
<feature type="non-terminal residue" evidence="3">
    <location>
        <position position="240"/>
    </location>
</feature>
<sequence length="240" mass="26128">MDLIYGKGSEDQVIVLEPLVSSPAHENSACVTSKRAPRSLNRARLVVCLEESLYIHNIRDMKILHTIKDTPSNPKGLCALSINSDHCYLPIRAALLRGKCSSLMLNLQAKLMIPAHDAPLAALAFNAAGNRLATARSGEHSSAYSLYPTVRNLPTPIRRPFIYLSFEEEDPIFPLRFRFVNSPSDAGWMGYLSKAVSASASYLPAQVTDTFNQSRAFATVTLPATSSGGHNTVAIANVSR</sequence>
<organism evidence="3 4">
    <name type="scientific">Caligus rogercresseyi</name>
    <name type="common">Sea louse</name>
    <dbReference type="NCBI Taxonomy" id="217165"/>
    <lineage>
        <taxon>Eukaryota</taxon>
        <taxon>Metazoa</taxon>
        <taxon>Ecdysozoa</taxon>
        <taxon>Arthropoda</taxon>
        <taxon>Crustacea</taxon>
        <taxon>Multicrustacea</taxon>
        <taxon>Hexanauplia</taxon>
        <taxon>Copepoda</taxon>
        <taxon>Siphonostomatoida</taxon>
        <taxon>Caligidae</taxon>
        <taxon>Caligus</taxon>
    </lineage>
</organism>
<proteinExistence type="predicted"/>
<dbReference type="Pfam" id="PF21032">
    <property type="entry name" value="PROPPIN"/>
    <property type="match status" value="1"/>
</dbReference>
<evidence type="ECO:0000256" key="1">
    <source>
        <dbReference type="ARBA" id="ARBA00022574"/>
    </source>
</evidence>
<evidence type="ECO:0000256" key="2">
    <source>
        <dbReference type="ARBA" id="ARBA00022737"/>
    </source>
</evidence>
<dbReference type="EMBL" id="CP045902">
    <property type="protein sequence ID" value="QQP37969.1"/>
    <property type="molecule type" value="Genomic_DNA"/>
</dbReference>
<dbReference type="AlphaFoldDB" id="A0A7T8GUC7"/>
<evidence type="ECO:0000313" key="3">
    <source>
        <dbReference type="EMBL" id="QQP37969.1"/>
    </source>
</evidence>
<dbReference type="InterPro" id="IPR048720">
    <property type="entry name" value="PROPPIN"/>
</dbReference>
<dbReference type="PANTHER" id="PTHR11227">
    <property type="entry name" value="WD-REPEAT PROTEIN INTERACTING WITH PHOSPHOINOSIDES WIPI -RELATED"/>
    <property type="match status" value="1"/>
</dbReference>
<dbReference type="Proteomes" id="UP000595437">
    <property type="component" value="Chromosome 13"/>
</dbReference>
<keyword evidence="1" id="KW-0853">WD repeat</keyword>
<gene>
    <name evidence="3" type="ORF">FKW44_018422</name>
</gene>